<comment type="subcellular location">
    <subcellularLocation>
        <location evidence="1">Mitochondrion</location>
    </subcellularLocation>
</comment>
<comment type="caution">
    <text evidence="6">The sequence shown here is derived from an EMBL/GenBank/DDBJ whole genome shotgun (WGS) entry which is preliminary data.</text>
</comment>
<evidence type="ECO:0000256" key="2">
    <source>
        <dbReference type="ARBA" id="ARBA00009540"/>
    </source>
</evidence>
<comment type="similarity">
    <text evidence="2">Belongs to the OXR1 family.</text>
</comment>
<dbReference type="OrthoDB" id="289228at2759"/>
<dbReference type="EMBL" id="JAGRRH010000019">
    <property type="protein sequence ID" value="KAG7349757.1"/>
    <property type="molecule type" value="Genomic_DNA"/>
</dbReference>
<evidence type="ECO:0000256" key="4">
    <source>
        <dbReference type="ARBA" id="ARBA00040604"/>
    </source>
</evidence>
<keyword evidence="3" id="KW-0496">Mitochondrion</keyword>
<dbReference type="PROSITE" id="PS51886">
    <property type="entry name" value="TLDC"/>
    <property type="match status" value="1"/>
</dbReference>
<dbReference type="InterPro" id="IPR006571">
    <property type="entry name" value="TLDc_dom"/>
</dbReference>
<dbReference type="SMART" id="SM00584">
    <property type="entry name" value="TLDc"/>
    <property type="match status" value="1"/>
</dbReference>
<dbReference type="Pfam" id="PF07534">
    <property type="entry name" value="TLD"/>
    <property type="match status" value="1"/>
</dbReference>
<accession>A0A9K3KU01</accession>
<evidence type="ECO:0000259" key="5">
    <source>
        <dbReference type="PROSITE" id="PS51886"/>
    </source>
</evidence>
<dbReference type="PANTHER" id="PTHR23354:SF62">
    <property type="entry name" value="MUSTARD, ISOFORM V"/>
    <property type="match status" value="1"/>
</dbReference>
<organism evidence="6 7">
    <name type="scientific">Nitzschia inconspicua</name>
    <dbReference type="NCBI Taxonomy" id="303405"/>
    <lineage>
        <taxon>Eukaryota</taxon>
        <taxon>Sar</taxon>
        <taxon>Stramenopiles</taxon>
        <taxon>Ochrophyta</taxon>
        <taxon>Bacillariophyta</taxon>
        <taxon>Bacillariophyceae</taxon>
        <taxon>Bacillariophycidae</taxon>
        <taxon>Bacillariales</taxon>
        <taxon>Bacillariaceae</taxon>
        <taxon>Nitzschia</taxon>
    </lineage>
</organism>
<evidence type="ECO:0000313" key="7">
    <source>
        <dbReference type="Proteomes" id="UP000693970"/>
    </source>
</evidence>
<reference evidence="6" key="2">
    <citation type="submission" date="2021-04" db="EMBL/GenBank/DDBJ databases">
        <authorList>
            <person name="Podell S."/>
        </authorList>
    </citation>
    <scope>NUCLEOTIDE SEQUENCE</scope>
    <source>
        <strain evidence="6">Hildebrandi</strain>
    </source>
</reference>
<protein>
    <recommendedName>
        <fullName evidence="4">Oxidation resistance protein 1</fullName>
    </recommendedName>
</protein>
<keyword evidence="7" id="KW-1185">Reference proteome</keyword>
<name>A0A9K3KU01_9STRA</name>
<dbReference type="Proteomes" id="UP000693970">
    <property type="component" value="Unassembled WGS sequence"/>
</dbReference>
<dbReference type="GO" id="GO:0005739">
    <property type="term" value="C:mitochondrion"/>
    <property type="evidence" value="ECO:0007669"/>
    <property type="project" value="UniProtKB-SubCell"/>
</dbReference>
<dbReference type="PANTHER" id="PTHR23354">
    <property type="entry name" value="NUCLEOLAR PROTEIN 7/ESTROGEN RECEPTOR COACTIVATOR-RELATED"/>
    <property type="match status" value="1"/>
</dbReference>
<evidence type="ECO:0000256" key="1">
    <source>
        <dbReference type="ARBA" id="ARBA00004173"/>
    </source>
</evidence>
<feature type="domain" description="TLDc" evidence="5">
    <location>
        <begin position="252"/>
        <end position="435"/>
    </location>
</feature>
<proteinExistence type="inferred from homology"/>
<reference evidence="6" key="1">
    <citation type="journal article" date="2021" name="Sci. Rep.">
        <title>Diploid genomic architecture of Nitzschia inconspicua, an elite biomass production diatom.</title>
        <authorList>
            <person name="Oliver A."/>
            <person name="Podell S."/>
            <person name="Pinowska A."/>
            <person name="Traller J.C."/>
            <person name="Smith S.R."/>
            <person name="McClure R."/>
            <person name="Beliaev A."/>
            <person name="Bohutskyi P."/>
            <person name="Hill E.A."/>
            <person name="Rabines A."/>
            <person name="Zheng H."/>
            <person name="Allen L.Z."/>
            <person name="Kuo A."/>
            <person name="Grigoriev I.V."/>
            <person name="Allen A.E."/>
            <person name="Hazlebeck D."/>
            <person name="Allen E.E."/>
        </authorList>
    </citation>
    <scope>NUCLEOTIDE SEQUENCE</scope>
    <source>
        <strain evidence="6">Hildebrandi</strain>
    </source>
</reference>
<evidence type="ECO:0000256" key="3">
    <source>
        <dbReference type="ARBA" id="ARBA00023128"/>
    </source>
</evidence>
<sequence length="465" mass="53404">MVHLTTLSQIHRLEERYPFNEEELEILIRCHDHIISESTQAEREDGDFLEKLAFSSPYTYFFLPGDEMRQRVTWLEDHILPEGFPNKLRSAISEDAFVTYANEGQDRNLERFLEGIADTGRRGPKEALRVMYEIIGDDQIDTAAHALMDLVFRLSVASDAFVVPNLDHSMVLTRLNNVDTKISPLVRSLKDYCLHRKWNILSRKVFVQWAESNVPLLSAPLSTFIHRLVFRDSPYPVARVPYRHPELDHESAIFTAFDCPSLFSLSLTSRNFHGKMHRLYSSDSDGMSFSCLEYSLLGYDGPNLLVIKTQTKEVIGAFAHGSWRDSIHYNSSSDYFLFQLQPRFSLLPAVCEDGRFMYLRSGDRTPLLQQSIPKELPHGIGIGGSITSKPLLFIPDTLEHCAVGFMDLTHQVGCVLPDEHLQRFEIECLEVWGVGDDAVIQYALQKREEYRVYQADFLKNERTDD</sequence>
<dbReference type="AlphaFoldDB" id="A0A9K3KU01"/>
<gene>
    <name evidence="6" type="ORF">IV203_012354</name>
</gene>
<evidence type="ECO:0000313" key="6">
    <source>
        <dbReference type="EMBL" id="KAG7349757.1"/>
    </source>
</evidence>